<evidence type="ECO:0000313" key="18">
    <source>
        <dbReference type="EMBL" id="QDZ09423.1"/>
    </source>
</evidence>
<evidence type="ECO:0000256" key="1">
    <source>
        <dbReference type="ARBA" id="ARBA00004377"/>
    </source>
</evidence>
<dbReference type="InterPro" id="IPR050059">
    <property type="entry name" value="ATP_synthase_B_chain"/>
</dbReference>
<dbReference type="AlphaFoldDB" id="A0A5B8LMS0"/>
<dbReference type="CDD" id="cd06503">
    <property type="entry name" value="ATP-synt_Fo_b"/>
    <property type="match status" value="1"/>
</dbReference>
<evidence type="ECO:0000256" key="10">
    <source>
        <dbReference type="ARBA" id="ARBA00023136"/>
    </source>
</evidence>
<keyword evidence="10 15" id="KW-0472">Membrane</keyword>
<evidence type="ECO:0000256" key="15">
    <source>
        <dbReference type="HAMAP-Rule" id="MF_01398"/>
    </source>
</evidence>
<keyword evidence="7 15" id="KW-0375">Hydrogen ion transport</keyword>
<reference evidence="18 19" key="1">
    <citation type="submission" date="2019-07" db="EMBL/GenBank/DDBJ databases">
        <title>Full genome sequence of Devosia sp. Gsoil 520.</title>
        <authorList>
            <person name="Im W.-T."/>
        </authorList>
    </citation>
    <scope>NUCLEOTIDE SEQUENCE [LARGE SCALE GENOMIC DNA]</scope>
    <source>
        <strain evidence="18 19">Gsoil 520</strain>
    </source>
</reference>
<dbReference type="PANTHER" id="PTHR33445:SF1">
    <property type="entry name" value="ATP SYNTHASE SUBUNIT B"/>
    <property type="match status" value="1"/>
</dbReference>
<evidence type="ECO:0000256" key="11">
    <source>
        <dbReference type="ARBA" id="ARBA00023310"/>
    </source>
</evidence>
<name>A0A5B8LMS0_9HYPH</name>
<evidence type="ECO:0000256" key="9">
    <source>
        <dbReference type="ARBA" id="ARBA00023065"/>
    </source>
</evidence>
<dbReference type="KEGG" id="dea:FPZ08_00870"/>
<accession>A0A5B8LMS0</accession>
<keyword evidence="11 15" id="KW-0066">ATP synthesis</keyword>
<keyword evidence="4 15" id="KW-1003">Cell membrane</keyword>
<dbReference type="OrthoDB" id="9805716at2"/>
<evidence type="ECO:0000256" key="14">
    <source>
        <dbReference type="ARBA" id="ARBA00025830"/>
    </source>
</evidence>
<dbReference type="GO" id="GO:0005886">
    <property type="term" value="C:plasma membrane"/>
    <property type="evidence" value="ECO:0007669"/>
    <property type="project" value="UniProtKB-SubCell"/>
</dbReference>
<gene>
    <name evidence="15" type="primary">atpF</name>
    <name evidence="18" type="ORF">FPZ08_00870</name>
</gene>
<dbReference type="Proteomes" id="UP000315364">
    <property type="component" value="Chromosome"/>
</dbReference>
<comment type="function">
    <text evidence="13">Component of the F(0) channel, it forms part of the peripheral stalk, linking F(1) to F(0). The b'-subunit is a diverged and duplicated form of b found in plants and photosynthetic bacteria.</text>
</comment>
<keyword evidence="3 15" id="KW-0813">Transport</keyword>
<dbReference type="GO" id="GO:0046933">
    <property type="term" value="F:proton-transporting ATP synthase activity, rotational mechanism"/>
    <property type="evidence" value="ECO:0007669"/>
    <property type="project" value="UniProtKB-UniRule"/>
</dbReference>
<evidence type="ECO:0000256" key="6">
    <source>
        <dbReference type="ARBA" id="ARBA00022692"/>
    </source>
</evidence>
<keyword evidence="17" id="KW-0175">Coiled coil</keyword>
<organism evidence="18 19">
    <name type="scientific">Devosia ginsengisoli</name>
    <dbReference type="NCBI Taxonomy" id="400770"/>
    <lineage>
        <taxon>Bacteria</taxon>
        <taxon>Pseudomonadati</taxon>
        <taxon>Pseudomonadota</taxon>
        <taxon>Alphaproteobacteria</taxon>
        <taxon>Hyphomicrobiales</taxon>
        <taxon>Devosiaceae</taxon>
        <taxon>Devosia</taxon>
    </lineage>
</organism>
<keyword evidence="9 15" id="KW-0406">Ion transport</keyword>
<feature type="transmembrane region" description="Helical" evidence="15">
    <location>
        <begin position="52"/>
        <end position="71"/>
    </location>
</feature>
<dbReference type="GO" id="GO:0046961">
    <property type="term" value="F:proton-transporting ATPase activity, rotational mechanism"/>
    <property type="evidence" value="ECO:0007669"/>
    <property type="project" value="TreeGrafter"/>
</dbReference>
<dbReference type="Pfam" id="PF00430">
    <property type="entry name" value="ATP-synt_B"/>
    <property type="match status" value="1"/>
</dbReference>
<dbReference type="GO" id="GO:0045259">
    <property type="term" value="C:proton-transporting ATP synthase complex"/>
    <property type="evidence" value="ECO:0007669"/>
    <property type="project" value="UniProtKB-KW"/>
</dbReference>
<keyword evidence="5 15" id="KW-0138">CF(0)</keyword>
<comment type="similarity">
    <text evidence="2 15 16">Belongs to the ATPase B chain family.</text>
</comment>
<dbReference type="InterPro" id="IPR002146">
    <property type="entry name" value="ATP_synth_b/b'su_bac/chlpt"/>
</dbReference>
<evidence type="ECO:0000256" key="16">
    <source>
        <dbReference type="RuleBase" id="RU003848"/>
    </source>
</evidence>
<evidence type="ECO:0000256" key="12">
    <source>
        <dbReference type="ARBA" id="ARBA00025198"/>
    </source>
</evidence>
<sequence length="199" mass="20650">METETPVAIDGAEHIDASAEGGVVHATTEAHGGEEHSSAFPPFDPSTFGPQLIWLALSFVVLYFTMSRLALPRIGGILADRKSRIDGDLTAADAARQKTDAAIAAYEEALATARQKSQAIAEETRAGIQADIDAKRKAVETDLSAKVAAAETSIQATKAEALGHVAEIAADTVQALVKQLTGSATADEARKAVAAAAKE</sequence>
<evidence type="ECO:0000256" key="5">
    <source>
        <dbReference type="ARBA" id="ARBA00022547"/>
    </source>
</evidence>
<dbReference type="PANTHER" id="PTHR33445">
    <property type="entry name" value="ATP SYNTHASE SUBUNIT B', CHLOROPLASTIC"/>
    <property type="match status" value="1"/>
</dbReference>
<comment type="function">
    <text evidence="12 15">F(1)F(0) ATP synthase produces ATP from ADP in the presence of a proton or sodium gradient. F-type ATPases consist of two structural domains, F(1) containing the extramembraneous catalytic core and F(0) containing the membrane proton channel, linked together by a central stalk and a peripheral stalk. During catalysis, ATP synthesis in the catalytic domain of F(1) is coupled via a rotary mechanism of the central stalk subunits to proton translocation.</text>
</comment>
<proteinExistence type="inferred from homology"/>
<evidence type="ECO:0000256" key="7">
    <source>
        <dbReference type="ARBA" id="ARBA00022781"/>
    </source>
</evidence>
<evidence type="ECO:0000313" key="19">
    <source>
        <dbReference type="Proteomes" id="UP000315364"/>
    </source>
</evidence>
<protein>
    <recommendedName>
        <fullName evidence="15">ATP synthase subunit b</fullName>
    </recommendedName>
    <alternativeName>
        <fullName evidence="15">ATP synthase F(0) sector subunit b</fullName>
    </alternativeName>
    <alternativeName>
        <fullName evidence="15">ATPase subunit I</fullName>
    </alternativeName>
    <alternativeName>
        <fullName evidence="15">F-type ATPase subunit b</fullName>
        <shortName evidence="15">F-ATPase subunit b</shortName>
    </alternativeName>
</protein>
<keyword evidence="8 15" id="KW-1133">Transmembrane helix</keyword>
<keyword evidence="19" id="KW-1185">Reference proteome</keyword>
<comment type="subcellular location">
    <subcellularLocation>
        <location evidence="1">Cell inner membrane</location>
        <topology evidence="1">Single-pass membrane protein</topology>
    </subcellularLocation>
    <subcellularLocation>
        <location evidence="15">Cell membrane</location>
        <topology evidence="15">Single-pass membrane protein</topology>
    </subcellularLocation>
</comment>
<evidence type="ECO:0000256" key="2">
    <source>
        <dbReference type="ARBA" id="ARBA00005513"/>
    </source>
</evidence>
<dbReference type="EMBL" id="CP042304">
    <property type="protein sequence ID" value="QDZ09423.1"/>
    <property type="molecule type" value="Genomic_DNA"/>
</dbReference>
<feature type="coiled-coil region" evidence="17">
    <location>
        <begin position="96"/>
        <end position="123"/>
    </location>
</feature>
<dbReference type="HAMAP" id="MF_01398">
    <property type="entry name" value="ATP_synth_b_bprime"/>
    <property type="match status" value="1"/>
</dbReference>
<dbReference type="RefSeq" id="WP_146288235.1">
    <property type="nucleotide sequence ID" value="NZ_CP042304.1"/>
</dbReference>
<evidence type="ECO:0000256" key="8">
    <source>
        <dbReference type="ARBA" id="ARBA00022989"/>
    </source>
</evidence>
<comment type="subunit">
    <text evidence="14 15">F-type ATPases have 2 components, F(1) - the catalytic core - and F(0) - the membrane proton channel. F(1) has five subunits: alpha(3), beta(3), gamma(1), delta(1), epsilon(1). F(0) has three main subunits: a(1), b(2) and c(10-14). The alpha and beta chains form an alternating ring which encloses part of the gamma chain. F(1) is attached to F(0) by a central stalk formed by the gamma and epsilon chains, while a peripheral stalk is formed by the delta and b chains.</text>
</comment>
<keyword evidence="6 15" id="KW-0812">Transmembrane</keyword>
<evidence type="ECO:0000256" key="17">
    <source>
        <dbReference type="SAM" id="Coils"/>
    </source>
</evidence>
<evidence type="ECO:0000256" key="13">
    <source>
        <dbReference type="ARBA" id="ARBA00025614"/>
    </source>
</evidence>
<evidence type="ECO:0000256" key="4">
    <source>
        <dbReference type="ARBA" id="ARBA00022475"/>
    </source>
</evidence>
<evidence type="ECO:0000256" key="3">
    <source>
        <dbReference type="ARBA" id="ARBA00022448"/>
    </source>
</evidence>